<sequence length="179" mass="19749">MNQSPEKPQLNPWEANDPTNTVGRPEPLPPSPNFVRARNTALGIVIALACALFVAGQFNTTVEVDGQTVSFARAFGWVAVPLLGLYSTSSLVVKNQNSGLLPTDSDEQWQSAYAKNRWFSLKMLYAACIPLVIAIVLLLVRPHGMGFFYELCFDPPLVPILIGATVVLLWEITTRIKRH</sequence>
<dbReference type="Proteomes" id="UP000516404">
    <property type="component" value="Chromosome"/>
</dbReference>
<keyword evidence="2" id="KW-0472">Membrane</keyword>
<evidence type="ECO:0000256" key="2">
    <source>
        <dbReference type="SAM" id="Phobius"/>
    </source>
</evidence>
<protein>
    <submittedName>
        <fullName evidence="3">Uncharacterized protein</fullName>
    </submittedName>
</protein>
<feature type="transmembrane region" description="Helical" evidence="2">
    <location>
        <begin position="74"/>
        <end position="93"/>
    </location>
</feature>
<feature type="region of interest" description="Disordered" evidence="1">
    <location>
        <begin position="1"/>
        <end position="31"/>
    </location>
</feature>
<keyword evidence="2" id="KW-0812">Transmembrane</keyword>
<gene>
    <name evidence="3" type="ORF">IDM49_09870</name>
</gene>
<organism evidence="3 4">
    <name type="scientific">Rothia terrae</name>
    <dbReference type="NCBI Taxonomy" id="396015"/>
    <lineage>
        <taxon>Bacteria</taxon>
        <taxon>Bacillati</taxon>
        <taxon>Actinomycetota</taxon>
        <taxon>Actinomycetes</taxon>
        <taxon>Micrococcales</taxon>
        <taxon>Micrococcaceae</taxon>
        <taxon>Rothia</taxon>
    </lineage>
</organism>
<evidence type="ECO:0000313" key="4">
    <source>
        <dbReference type="Proteomes" id="UP000516404"/>
    </source>
</evidence>
<reference evidence="3 4" key="1">
    <citation type="submission" date="2020-09" db="EMBL/GenBank/DDBJ databases">
        <title>Investigation of environmental microbes.</title>
        <authorList>
            <person name="Ou Y."/>
            <person name="Kang Q."/>
        </authorList>
    </citation>
    <scope>NUCLEOTIDE SEQUENCE [LARGE SCALE GENOMIC DNA]</scope>
    <source>
        <strain evidence="3 4">KJZ-14</strain>
    </source>
</reference>
<proteinExistence type="predicted"/>
<feature type="transmembrane region" description="Helical" evidence="2">
    <location>
        <begin position="41"/>
        <end position="62"/>
    </location>
</feature>
<name>A0A7H2BCW2_9MICC</name>
<evidence type="ECO:0000256" key="1">
    <source>
        <dbReference type="SAM" id="MobiDB-lite"/>
    </source>
</evidence>
<feature type="transmembrane region" description="Helical" evidence="2">
    <location>
        <begin position="147"/>
        <end position="170"/>
    </location>
</feature>
<dbReference type="AlphaFoldDB" id="A0A7H2BCW2"/>
<dbReference type="RefSeq" id="WP_190724378.1">
    <property type="nucleotide sequence ID" value="NZ_CP061539.1"/>
</dbReference>
<dbReference type="EMBL" id="CP061539">
    <property type="protein sequence ID" value="QNV37508.1"/>
    <property type="molecule type" value="Genomic_DNA"/>
</dbReference>
<dbReference type="GeneID" id="96624546"/>
<feature type="transmembrane region" description="Helical" evidence="2">
    <location>
        <begin position="123"/>
        <end position="141"/>
    </location>
</feature>
<keyword evidence="2" id="KW-1133">Transmembrane helix</keyword>
<accession>A0A7H2BCW2</accession>
<evidence type="ECO:0000313" key="3">
    <source>
        <dbReference type="EMBL" id="QNV37508.1"/>
    </source>
</evidence>
<dbReference type="KEGG" id="rter:IDM49_09870"/>
<keyword evidence="4" id="KW-1185">Reference proteome</keyword>